<evidence type="ECO:0000256" key="3">
    <source>
        <dbReference type="ARBA" id="ARBA00023125"/>
    </source>
</evidence>
<dbReference type="GO" id="GO:0000160">
    <property type="term" value="P:phosphorelay signal transduction system"/>
    <property type="evidence" value="ECO:0007669"/>
    <property type="project" value="InterPro"/>
</dbReference>
<dbReference type="Proteomes" id="UP000441772">
    <property type="component" value="Unassembled WGS sequence"/>
</dbReference>
<dbReference type="InterPro" id="IPR058245">
    <property type="entry name" value="NreC/VraR/RcsB-like_REC"/>
</dbReference>
<dbReference type="SUPFAM" id="SSF52172">
    <property type="entry name" value="CheY-like"/>
    <property type="match status" value="1"/>
</dbReference>
<dbReference type="Pfam" id="PF00072">
    <property type="entry name" value="Response_reg"/>
    <property type="match status" value="1"/>
</dbReference>
<protein>
    <submittedName>
        <fullName evidence="8">DNA-binding response regulator</fullName>
    </submittedName>
</protein>
<keyword evidence="1 5" id="KW-0597">Phosphoprotein</keyword>
<evidence type="ECO:0000313" key="8">
    <source>
        <dbReference type="EMBL" id="KAB7791429.1"/>
    </source>
</evidence>
<dbReference type="PANTHER" id="PTHR43214:SF24">
    <property type="entry name" value="TRANSCRIPTIONAL REGULATORY PROTEIN NARL-RELATED"/>
    <property type="match status" value="1"/>
</dbReference>
<dbReference type="PROSITE" id="PS50043">
    <property type="entry name" value="HTH_LUXR_2"/>
    <property type="match status" value="1"/>
</dbReference>
<reference evidence="8 9" key="1">
    <citation type="submission" date="2019-09" db="EMBL/GenBank/DDBJ databases">
        <title>Characterization of the phylogenetic diversity of two novel species belonging to the genus Bifidobacterium: Bifidobacterium cebidarum sp. nov. and Bifidobacterium leontopitheci sp. nov.</title>
        <authorList>
            <person name="Lugli G.A."/>
            <person name="Duranti S."/>
            <person name="Milani C."/>
            <person name="Turroni F."/>
            <person name="Ventura M."/>
        </authorList>
    </citation>
    <scope>NUCLEOTIDE SEQUENCE [LARGE SCALE GENOMIC DNA]</scope>
    <source>
        <strain evidence="8 9">LMG 31471</strain>
    </source>
</reference>
<dbReference type="InterPro" id="IPR039420">
    <property type="entry name" value="WalR-like"/>
</dbReference>
<evidence type="ECO:0000313" key="9">
    <source>
        <dbReference type="Proteomes" id="UP000441772"/>
    </source>
</evidence>
<proteinExistence type="predicted"/>
<evidence type="ECO:0000259" key="7">
    <source>
        <dbReference type="PROSITE" id="PS50110"/>
    </source>
</evidence>
<dbReference type="InterPro" id="IPR000792">
    <property type="entry name" value="Tscrpt_reg_LuxR_C"/>
</dbReference>
<feature type="domain" description="HTH luxR-type" evidence="6">
    <location>
        <begin position="159"/>
        <end position="224"/>
    </location>
</feature>
<name>A0A6I1GPW2_9BIFI</name>
<dbReference type="AlphaFoldDB" id="A0A6I1GPW2"/>
<keyword evidence="3 8" id="KW-0238">DNA-binding</keyword>
<dbReference type="SMART" id="SM00421">
    <property type="entry name" value="HTH_LUXR"/>
    <property type="match status" value="1"/>
</dbReference>
<evidence type="ECO:0000259" key="6">
    <source>
        <dbReference type="PROSITE" id="PS50043"/>
    </source>
</evidence>
<dbReference type="CDD" id="cd06170">
    <property type="entry name" value="LuxR_C_like"/>
    <property type="match status" value="1"/>
</dbReference>
<dbReference type="PROSITE" id="PS50110">
    <property type="entry name" value="RESPONSE_REGULATORY"/>
    <property type="match status" value="1"/>
</dbReference>
<feature type="domain" description="Response regulatory" evidence="7">
    <location>
        <begin position="20"/>
        <end position="138"/>
    </location>
</feature>
<dbReference type="CDD" id="cd17535">
    <property type="entry name" value="REC_NarL-like"/>
    <property type="match status" value="1"/>
</dbReference>
<keyword evidence="2" id="KW-0805">Transcription regulation</keyword>
<evidence type="ECO:0000256" key="4">
    <source>
        <dbReference type="ARBA" id="ARBA00023163"/>
    </source>
</evidence>
<feature type="modified residue" description="4-aspartylphosphate" evidence="5">
    <location>
        <position position="73"/>
    </location>
</feature>
<dbReference type="RefSeq" id="WP_193312242.1">
    <property type="nucleotide sequence ID" value="NZ_WBVT01000001.1"/>
</dbReference>
<dbReference type="SMART" id="SM00448">
    <property type="entry name" value="REC"/>
    <property type="match status" value="1"/>
</dbReference>
<comment type="caution">
    <text evidence="8">The sequence shown here is derived from an EMBL/GenBank/DDBJ whole genome shotgun (WGS) entry which is preliminary data.</text>
</comment>
<accession>A0A6I1GPW2</accession>
<dbReference type="PANTHER" id="PTHR43214">
    <property type="entry name" value="TWO-COMPONENT RESPONSE REGULATOR"/>
    <property type="match status" value="1"/>
</dbReference>
<dbReference type="InterPro" id="IPR011006">
    <property type="entry name" value="CheY-like_superfamily"/>
</dbReference>
<gene>
    <name evidence="8" type="ORF">F7D09_0104</name>
</gene>
<keyword evidence="4" id="KW-0804">Transcription</keyword>
<dbReference type="Gene3D" id="3.40.50.2300">
    <property type="match status" value="1"/>
</dbReference>
<sequence>MSYTASMSRLVSAQSPLCPSIALLDNDPITLAGLSQIIEQHHAGRVIWTTSSAQQAVHDCCDPATRPDVLVTDVSMKPLSGGEVCHRIRRRLSRPAILAITSFPLTVYEQEASASGAQGIASKADVSALVNAVRTVSAGGTWGQGFEPAAIAHLRISSQRIDRGVLSGRESEAMDLLAQGYAVSVVAVKMNVTGSAVKSYIARAKSKMGATSLRELIAMWTGENQ</sequence>
<dbReference type="GO" id="GO:0006355">
    <property type="term" value="P:regulation of DNA-templated transcription"/>
    <property type="evidence" value="ECO:0007669"/>
    <property type="project" value="InterPro"/>
</dbReference>
<keyword evidence="9" id="KW-1185">Reference proteome</keyword>
<dbReference type="EMBL" id="WBVT01000001">
    <property type="protein sequence ID" value="KAB7791429.1"/>
    <property type="molecule type" value="Genomic_DNA"/>
</dbReference>
<dbReference type="GO" id="GO:0003677">
    <property type="term" value="F:DNA binding"/>
    <property type="evidence" value="ECO:0007669"/>
    <property type="project" value="UniProtKB-KW"/>
</dbReference>
<dbReference type="InterPro" id="IPR001789">
    <property type="entry name" value="Sig_transdc_resp-reg_receiver"/>
</dbReference>
<dbReference type="InterPro" id="IPR016032">
    <property type="entry name" value="Sig_transdc_resp-reg_C-effctor"/>
</dbReference>
<dbReference type="Pfam" id="PF00196">
    <property type="entry name" value="GerE"/>
    <property type="match status" value="1"/>
</dbReference>
<evidence type="ECO:0000256" key="2">
    <source>
        <dbReference type="ARBA" id="ARBA00023015"/>
    </source>
</evidence>
<evidence type="ECO:0000256" key="1">
    <source>
        <dbReference type="ARBA" id="ARBA00022553"/>
    </source>
</evidence>
<dbReference type="SUPFAM" id="SSF46894">
    <property type="entry name" value="C-terminal effector domain of the bipartite response regulators"/>
    <property type="match status" value="1"/>
</dbReference>
<organism evidence="8 9">
    <name type="scientific">Bifidobacterium leontopitheci</name>
    <dbReference type="NCBI Taxonomy" id="2650774"/>
    <lineage>
        <taxon>Bacteria</taxon>
        <taxon>Bacillati</taxon>
        <taxon>Actinomycetota</taxon>
        <taxon>Actinomycetes</taxon>
        <taxon>Bifidobacteriales</taxon>
        <taxon>Bifidobacteriaceae</taxon>
        <taxon>Bifidobacterium</taxon>
    </lineage>
</organism>
<evidence type="ECO:0000256" key="5">
    <source>
        <dbReference type="PROSITE-ProRule" id="PRU00169"/>
    </source>
</evidence>